<reference evidence="1" key="1">
    <citation type="submission" date="2023-05" db="EMBL/GenBank/DDBJ databases">
        <authorList>
            <person name="Stuckert A."/>
        </authorList>
    </citation>
    <scope>NUCLEOTIDE SEQUENCE</scope>
</reference>
<gene>
    <name evidence="1" type="ORF">SPARVUS_LOCUS5527123</name>
</gene>
<dbReference type="EMBL" id="CATNWA010011523">
    <property type="protein sequence ID" value="CAI9561939.1"/>
    <property type="molecule type" value="Genomic_DNA"/>
</dbReference>
<proteinExistence type="predicted"/>
<sequence>MSCQTAPGHYVLLEFGIPFGYKIGSANDKLGACAPLMV</sequence>
<protein>
    <submittedName>
        <fullName evidence="1">Uncharacterized protein</fullName>
    </submittedName>
</protein>
<comment type="caution">
    <text evidence="1">The sequence shown here is derived from an EMBL/GenBank/DDBJ whole genome shotgun (WGS) entry which is preliminary data.</text>
</comment>
<evidence type="ECO:0000313" key="1">
    <source>
        <dbReference type="EMBL" id="CAI9561939.1"/>
    </source>
</evidence>
<feature type="non-terminal residue" evidence="1">
    <location>
        <position position="38"/>
    </location>
</feature>
<keyword evidence="2" id="KW-1185">Reference proteome</keyword>
<dbReference type="Proteomes" id="UP001162483">
    <property type="component" value="Unassembled WGS sequence"/>
</dbReference>
<accession>A0ABN9CP77</accession>
<evidence type="ECO:0000313" key="2">
    <source>
        <dbReference type="Proteomes" id="UP001162483"/>
    </source>
</evidence>
<organism evidence="1 2">
    <name type="scientific">Staurois parvus</name>
    <dbReference type="NCBI Taxonomy" id="386267"/>
    <lineage>
        <taxon>Eukaryota</taxon>
        <taxon>Metazoa</taxon>
        <taxon>Chordata</taxon>
        <taxon>Craniata</taxon>
        <taxon>Vertebrata</taxon>
        <taxon>Euteleostomi</taxon>
        <taxon>Amphibia</taxon>
        <taxon>Batrachia</taxon>
        <taxon>Anura</taxon>
        <taxon>Neobatrachia</taxon>
        <taxon>Ranoidea</taxon>
        <taxon>Ranidae</taxon>
        <taxon>Staurois</taxon>
    </lineage>
</organism>
<name>A0ABN9CP77_9NEOB</name>